<accession>A0A9Q3IG93</accession>
<proteinExistence type="predicted"/>
<dbReference type="AlphaFoldDB" id="A0A9Q3IG93"/>
<evidence type="ECO:0000313" key="2">
    <source>
        <dbReference type="EMBL" id="MBW0542036.1"/>
    </source>
</evidence>
<protein>
    <submittedName>
        <fullName evidence="2">Uncharacterized protein</fullName>
    </submittedName>
</protein>
<organism evidence="2 3">
    <name type="scientific">Austropuccinia psidii MF-1</name>
    <dbReference type="NCBI Taxonomy" id="1389203"/>
    <lineage>
        <taxon>Eukaryota</taxon>
        <taxon>Fungi</taxon>
        <taxon>Dikarya</taxon>
        <taxon>Basidiomycota</taxon>
        <taxon>Pucciniomycotina</taxon>
        <taxon>Pucciniomycetes</taxon>
        <taxon>Pucciniales</taxon>
        <taxon>Sphaerophragmiaceae</taxon>
        <taxon>Austropuccinia</taxon>
    </lineage>
</organism>
<gene>
    <name evidence="2" type="ORF">O181_081751</name>
</gene>
<dbReference type="EMBL" id="AVOT02046718">
    <property type="protein sequence ID" value="MBW0542036.1"/>
    <property type="molecule type" value="Genomic_DNA"/>
</dbReference>
<keyword evidence="3" id="KW-1185">Reference proteome</keyword>
<feature type="region of interest" description="Disordered" evidence="1">
    <location>
        <begin position="1"/>
        <end position="107"/>
    </location>
</feature>
<dbReference type="Proteomes" id="UP000765509">
    <property type="component" value="Unassembled WGS sequence"/>
</dbReference>
<reference evidence="2" key="1">
    <citation type="submission" date="2021-03" db="EMBL/GenBank/DDBJ databases">
        <title>Draft genome sequence of rust myrtle Austropuccinia psidii MF-1, a brazilian biotype.</title>
        <authorList>
            <person name="Quecine M.C."/>
            <person name="Pachon D.M.R."/>
            <person name="Bonatelli M.L."/>
            <person name="Correr F.H."/>
            <person name="Franceschini L.M."/>
            <person name="Leite T.F."/>
            <person name="Margarido G.R.A."/>
            <person name="Almeida C.A."/>
            <person name="Ferrarezi J.A."/>
            <person name="Labate C.A."/>
        </authorList>
    </citation>
    <scope>NUCLEOTIDE SEQUENCE</scope>
    <source>
        <strain evidence="2">MF-1</strain>
    </source>
</reference>
<evidence type="ECO:0000256" key="1">
    <source>
        <dbReference type="SAM" id="MobiDB-lite"/>
    </source>
</evidence>
<name>A0A9Q3IG93_9BASI</name>
<sequence length="205" mass="22387">MPLQCPPPERQTKSQARAKAVITLTPRVPLDGTPDVPQLRAHLDRGQVMEREEQSRKEGRGPGRSSSLSGVEEEGSDSTEAAPTPVGASPGTGGPTIAQSDQPVSHQSEPSLLAIMQQMTQIMANLQASLSSEASRPPVLKTPSMKAPDCFDENEPLKFRGFIQSFQFIFHNDKANFSEDRKKVLYATSFCIGRAERKLSLIFPI</sequence>
<comment type="caution">
    <text evidence="2">The sequence shown here is derived from an EMBL/GenBank/DDBJ whole genome shotgun (WGS) entry which is preliminary data.</text>
</comment>
<feature type="compositionally biased region" description="Basic and acidic residues" evidence="1">
    <location>
        <begin position="41"/>
        <end position="61"/>
    </location>
</feature>
<feature type="compositionally biased region" description="Polar residues" evidence="1">
    <location>
        <begin position="97"/>
        <end position="107"/>
    </location>
</feature>
<evidence type="ECO:0000313" key="3">
    <source>
        <dbReference type="Proteomes" id="UP000765509"/>
    </source>
</evidence>